<sequence length="317" mass="33461">MLSPAPPSSGTRVGVAGRLRGWGFRVLVGRGQRHVGRALDAAERAEAADAAVAGLTTLRSVPPRLQEARRGVRLRFVAVGLTALNAATIVLMLTLPEQTAQATRASTVVIAVLLGSLVAAGQLAFAVALGRRLREPPVSASAPAGPHAHWPAAIDGAALALLSTLAGWLIFLWARSRAPADQPQLGVLLALVLGLQAWVAPWLLVAETAGTPPSPSRRRAVLDHRLAELTGESALHRSTALRALDAARSVQRRAERISAQEAEQSGRPTSASWSHALRQLGTAITEAEIRCATLTGDRREPDLRLVRKPPAPDPPPR</sequence>
<proteinExistence type="predicted"/>
<dbReference type="RefSeq" id="WP_252441472.1">
    <property type="nucleotide sequence ID" value="NZ_JAGSOV010000046.1"/>
</dbReference>
<comment type="caution">
    <text evidence="3">The sequence shown here is derived from an EMBL/GenBank/DDBJ whole genome shotgun (WGS) entry which is preliminary data.</text>
</comment>
<protein>
    <submittedName>
        <fullName evidence="3">Uncharacterized protein</fullName>
    </submittedName>
</protein>
<feature type="region of interest" description="Disordered" evidence="1">
    <location>
        <begin position="293"/>
        <end position="317"/>
    </location>
</feature>
<organism evidence="3 4">
    <name type="scientific">Pseudonocardia humida</name>
    <dbReference type="NCBI Taxonomy" id="2800819"/>
    <lineage>
        <taxon>Bacteria</taxon>
        <taxon>Bacillati</taxon>
        <taxon>Actinomycetota</taxon>
        <taxon>Actinomycetes</taxon>
        <taxon>Pseudonocardiales</taxon>
        <taxon>Pseudonocardiaceae</taxon>
        <taxon>Pseudonocardia</taxon>
    </lineage>
</organism>
<dbReference type="EMBL" id="JAGSOV010000046">
    <property type="protein sequence ID" value="MCO1657834.1"/>
    <property type="molecule type" value="Genomic_DNA"/>
</dbReference>
<feature type="transmembrane region" description="Helical" evidence="2">
    <location>
        <begin position="185"/>
        <end position="205"/>
    </location>
</feature>
<reference evidence="3" key="1">
    <citation type="submission" date="2021-04" db="EMBL/GenBank/DDBJ databases">
        <title>Pseudonocardia sp. nov., isolated from sandy soil of mangrove forest.</title>
        <authorList>
            <person name="Zan Z."/>
            <person name="Huang R."/>
            <person name="Liu W."/>
        </authorList>
    </citation>
    <scope>NUCLEOTIDE SEQUENCE</scope>
    <source>
        <strain evidence="3">S2-4</strain>
    </source>
</reference>
<keyword evidence="2" id="KW-1133">Transmembrane helix</keyword>
<keyword evidence="4" id="KW-1185">Reference proteome</keyword>
<feature type="transmembrane region" description="Helical" evidence="2">
    <location>
        <begin position="107"/>
        <end position="130"/>
    </location>
</feature>
<evidence type="ECO:0000256" key="1">
    <source>
        <dbReference type="SAM" id="MobiDB-lite"/>
    </source>
</evidence>
<evidence type="ECO:0000256" key="2">
    <source>
        <dbReference type="SAM" id="Phobius"/>
    </source>
</evidence>
<accession>A0ABT1A496</accession>
<evidence type="ECO:0000313" key="4">
    <source>
        <dbReference type="Proteomes" id="UP001165283"/>
    </source>
</evidence>
<keyword evidence="2" id="KW-0812">Transmembrane</keyword>
<feature type="compositionally biased region" description="Basic and acidic residues" evidence="1">
    <location>
        <begin position="296"/>
        <end position="305"/>
    </location>
</feature>
<evidence type="ECO:0000313" key="3">
    <source>
        <dbReference type="EMBL" id="MCO1657834.1"/>
    </source>
</evidence>
<gene>
    <name evidence="3" type="ORF">KDL28_22485</name>
</gene>
<name>A0ABT1A496_9PSEU</name>
<feature type="transmembrane region" description="Helical" evidence="2">
    <location>
        <begin position="74"/>
        <end position="95"/>
    </location>
</feature>
<dbReference type="Proteomes" id="UP001165283">
    <property type="component" value="Unassembled WGS sequence"/>
</dbReference>
<keyword evidence="2" id="KW-0472">Membrane</keyword>
<feature type="transmembrane region" description="Helical" evidence="2">
    <location>
        <begin position="150"/>
        <end position="173"/>
    </location>
</feature>